<name>A0A1N7HAV0_9NOCA</name>
<keyword evidence="1" id="KW-0812">Transmembrane</keyword>
<feature type="transmembrane region" description="Helical" evidence="1">
    <location>
        <begin position="102"/>
        <end position="121"/>
    </location>
</feature>
<keyword evidence="1" id="KW-1133">Transmembrane helix</keyword>
<accession>A0A1N7HAV0</accession>
<feature type="transmembrane region" description="Helical" evidence="1">
    <location>
        <begin position="127"/>
        <end position="146"/>
    </location>
</feature>
<feature type="transmembrane region" description="Helical" evidence="1">
    <location>
        <begin position="219"/>
        <end position="239"/>
    </location>
</feature>
<feature type="transmembrane region" description="Helical" evidence="1">
    <location>
        <begin position="63"/>
        <end position="81"/>
    </location>
</feature>
<protein>
    <submittedName>
        <fullName evidence="2">Uncharacterized protein</fullName>
    </submittedName>
</protein>
<keyword evidence="1" id="KW-0472">Membrane</keyword>
<dbReference type="AlphaFoldDB" id="A0A1N7HAV0"/>
<sequence length="288" mass="32797">MPVLLTIAPPRRYYWWYRVGAYFLALPVACLVFMFGWCFLEMTGLLGPTSGVGLVGNALWLEMRLWVIGAAILSCSGYYSLMVHSIESFHRPASMIRSTIRLAPLRFALALIATLVVIRPITLLNNGYVVLACLAFGSAGSVWFWLRFHNELRASFADKVGVTRYPDPTTTVPADTCEKWRRHQQKYGNEWDLPQCINDRQTLTLYARAAHHVAMVRKFSGIAAQIFFGAVFAWCFNSFMHASADDVKFKIIPVTIVLGVLIAAHEYQGSWKKYSRLEKKYRKRIDKL</sequence>
<dbReference type="EMBL" id="FTNT01000014">
    <property type="protein sequence ID" value="SIS22009.1"/>
    <property type="molecule type" value="Genomic_DNA"/>
</dbReference>
<dbReference type="Proteomes" id="UP000186218">
    <property type="component" value="Unassembled WGS sequence"/>
</dbReference>
<evidence type="ECO:0000313" key="2">
    <source>
        <dbReference type="EMBL" id="SIS22009.1"/>
    </source>
</evidence>
<evidence type="ECO:0000313" key="3">
    <source>
        <dbReference type="Proteomes" id="UP000186218"/>
    </source>
</evidence>
<proteinExistence type="predicted"/>
<gene>
    <name evidence="2" type="ORF">SAMN05445060_3866</name>
</gene>
<dbReference type="STRING" id="1344003.SAMN05445060_3866"/>
<organism evidence="2 3">
    <name type="scientific">Williamsia sterculiae</name>
    <dbReference type="NCBI Taxonomy" id="1344003"/>
    <lineage>
        <taxon>Bacteria</taxon>
        <taxon>Bacillati</taxon>
        <taxon>Actinomycetota</taxon>
        <taxon>Actinomycetes</taxon>
        <taxon>Mycobacteriales</taxon>
        <taxon>Nocardiaceae</taxon>
        <taxon>Williamsia</taxon>
    </lineage>
</organism>
<feature type="transmembrane region" description="Helical" evidence="1">
    <location>
        <begin position="21"/>
        <end position="43"/>
    </location>
</feature>
<keyword evidence="3" id="KW-1185">Reference proteome</keyword>
<feature type="transmembrane region" description="Helical" evidence="1">
    <location>
        <begin position="251"/>
        <end position="267"/>
    </location>
</feature>
<dbReference type="RefSeq" id="WP_143690472.1">
    <property type="nucleotide sequence ID" value="NZ_FTNT01000014.1"/>
</dbReference>
<evidence type="ECO:0000256" key="1">
    <source>
        <dbReference type="SAM" id="Phobius"/>
    </source>
</evidence>
<reference evidence="2 3" key="1">
    <citation type="submission" date="2017-01" db="EMBL/GenBank/DDBJ databases">
        <authorList>
            <person name="Mah S.A."/>
            <person name="Swanson W.J."/>
            <person name="Moy G.W."/>
            <person name="Vacquier V.D."/>
        </authorList>
    </citation>
    <scope>NUCLEOTIDE SEQUENCE [LARGE SCALE GENOMIC DNA]</scope>
    <source>
        <strain evidence="2 3">CPCC 203464</strain>
    </source>
</reference>